<evidence type="ECO:0000256" key="1">
    <source>
        <dbReference type="SAM" id="MobiDB-lite"/>
    </source>
</evidence>
<feature type="region of interest" description="Disordered" evidence="1">
    <location>
        <begin position="1"/>
        <end position="22"/>
    </location>
</feature>
<name>A0A6J8DQF4_MYTCO</name>
<organism evidence="2 3">
    <name type="scientific">Mytilus coruscus</name>
    <name type="common">Sea mussel</name>
    <dbReference type="NCBI Taxonomy" id="42192"/>
    <lineage>
        <taxon>Eukaryota</taxon>
        <taxon>Metazoa</taxon>
        <taxon>Spiralia</taxon>
        <taxon>Lophotrochozoa</taxon>
        <taxon>Mollusca</taxon>
        <taxon>Bivalvia</taxon>
        <taxon>Autobranchia</taxon>
        <taxon>Pteriomorphia</taxon>
        <taxon>Mytilida</taxon>
        <taxon>Mytiloidea</taxon>
        <taxon>Mytilidae</taxon>
        <taxon>Mytilinae</taxon>
        <taxon>Mytilus</taxon>
    </lineage>
</organism>
<sequence length="347" mass="38838">MSSSKNTCQAVLKPDGSKNMTNKSAGVKKALMNLIKRCLQSDTATNQKLDSSNNELNNLILTDFTTLPLAIQQSGVISIVEFAGTKFKVFATSGQQYLNYISNGIVKKLLNYLPSLERIIICEEKYAFTPNDFKANTRQKRKKKEKVTISHLKEDQEIVSSENFSKQAVVGTMAGKILISRYLATQMQHLKIKADLEINVDSEAYTSKCNCQKEHDESCSRYTVPVRVMYNKQTGYVKEGFIDEVKQRKGEAENGPGRLIELGSETFIQDQKSLITIEEKYTQGETERMPTVGQQKSRATKRRLLDTPQKGKSGKRVQTQSTPSNRGSAYLSMGHIPSAIKNVNQEG</sequence>
<accession>A0A6J8DQF4</accession>
<reference evidence="2 3" key="1">
    <citation type="submission" date="2020-06" db="EMBL/GenBank/DDBJ databases">
        <authorList>
            <person name="Li R."/>
            <person name="Bekaert M."/>
        </authorList>
    </citation>
    <scope>NUCLEOTIDE SEQUENCE [LARGE SCALE GENOMIC DNA]</scope>
    <source>
        <strain evidence="3">wild</strain>
    </source>
</reference>
<dbReference type="EMBL" id="CACVKT020007742">
    <property type="protein sequence ID" value="CAC5410205.1"/>
    <property type="molecule type" value="Genomic_DNA"/>
</dbReference>
<dbReference type="Proteomes" id="UP000507470">
    <property type="component" value="Unassembled WGS sequence"/>
</dbReference>
<evidence type="ECO:0000313" key="2">
    <source>
        <dbReference type="EMBL" id="CAC5410205.1"/>
    </source>
</evidence>
<gene>
    <name evidence="2" type="ORF">MCOR_43408</name>
</gene>
<protein>
    <submittedName>
        <fullName evidence="2">Uncharacterized protein</fullName>
    </submittedName>
</protein>
<dbReference type="AlphaFoldDB" id="A0A6J8DQF4"/>
<feature type="region of interest" description="Disordered" evidence="1">
    <location>
        <begin position="282"/>
        <end position="347"/>
    </location>
</feature>
<evidence type="ECO:0000313" key="3">
    <source>
        <dbReference type="Proteomes" id="UP000507470"/>
    </source>
</evidence>
<proteinExistence type="predicted"/>
<keyword evidence="3" id="KW-1185">Reference proteome</keyword>
<feature type="compositionally biased region" description="Polar residues" evidence="1">
    <location>
        <begin position="316"/>
        <end position="327"/>
    </location>
</feature>